<gene>
    <name evidence="4" type="ORF">BRM3_05600</name>
</gene>
<feature type="transmembrane region" description="Helical" evidence="2">
    <location>
        <begin position="185"/>
        <end position="213"/>
    </location>
</feature>
<dbReference type="Proteomes" id="UP001164305">
    <property type="component" value="Chromosome"/>
</dbReference>
<keyword evidence="5" id="KW-1185">Reference proteome</keyword>
<dbReference type="InterPro" id="IPR053807">
    <property type="entry name" value="LppM"/>
</dbReference>
<sequence length="429" mass="43122">MHSTTWARRLRAVLLLPLLVVLAACGSFKGSLEVQDVETLYVNFELGIEKDIASMSGISSAQALCDEFSSEDGGVTGPDKADPSETDDMYVCTVAGTIARENFNGDFQLSEDNGEYHLVVTPADAGLEGTDAFGDIDFQLTVEFPGDVIESSGGTVDGKTVTYTDLNEFASTGIDIRAKTGGSGLVWAIVGGIALLVVLVIIAAAVVAVVLLLRRRKRDGSTVPPVPGGYAGPSGTASAPPAPNAYGGPGSAAPGPNGQGPSAPGQGVPPAYVPPSGGTSPAPQGYGSPQGQGYGSPVDASAPQGYGFPAPSTPAYGSPSYGSPTPPPAGQPPLPGPGGQPPASSSSWASPGPQAPVQPPHHGSPAPFPGQSASGPQGSRAPAAPSGQEASQNAAEDQPWAQPPAPHEPSGEQPPASGQQPWSRPDERG</sequence>
<evidence type="ECO:0000256" key="2">
    <source>
        <dbReference type="SAM" id="Phobius"/>
    </source>
</evidence>
<protein>
    <recommendedName>
        <fullName evidence="3">LppM domain-containing protein</fullName>
    </recommendedName>
</protein>
<dbReference type="EMBL" id="CP107020">
    <property type="protein sequence ID" value="UYG17894.1"/>
    <property type="molecule type" value="Genomic_DNA"/>
</dbReference>
<evidence type="ECO:0000259" key="3">
    <source>
        <dbReference type="Pfam" id="PF21946"/>
    </source>
</evidence>
<keyword evidence="2" id="KW-0812">Transmembrane</keyword>
<feature type="compositionally biased region" description="Low complexity" evidence="1">
    <location>
        <begin position="341"/>
        <end position="352"/>
    </location>
</feature>
<feature type="domain" description="LppM" evidence="3">
    <location>
        <begin position="105"/>
        <end position="169"/>
    </location>
</feature>
<reference evidence="4" key="1">
    <citation type="submission" date="2022-10" db="EMBL/GenBank/DDBJ databases">
        <title>Whole-Genome Sequencing of Brachybacterium huguangmaarense BRM-3, Isolated from Betula schmidtii.</title>
        <authorList>
            <person name="Haam D."/>
        </authorList>
    </citation>
    <scope>NUCLEOTIDE SEQUENCE</scope>
    <source>
        <strain evidence="4">BRM-3</strain>
    </source>
</reference>
<keyword evidence="2" id="KW-1133">Transmembrane helix</keyword>
<evidence type="ECO:0000313" key="4">
    <source>
        <dbReference type="EMBL" id="UYG17894.1"/>
    </source>
</evidence>
<accession>A0ABY6G3V9</accession>
<evidence type="ECO:0000256" key="1">
    <source>
        <dbReference type="SAM" id="MobiDB-lite"/>
    </source>
</evidence>
<name>A0ABY6G3V9_9MICO</name>
<feature type="region of interest" description="Disordered" evidence="1">
    <location>
        <begin position="219"/>
        <end position="429"/>
    </location>
</feature>
<proteinExistence type="predicted"/>
<dbReference type="Pfam" id="PF21946">
    <property type="entry name" value="LppM"/>
    <property type="match status" value="1"/>
</dbReference>
<feature type="compositionally biased region" description="Low complexity" evidence="1">
    <location>
        <begin position="309"/>
        <end position="323"/>
    </location>
</feature>
<keyword evidence="2" id="KW-0472">Membrane</keyword>
<organism evidence="4 5">
    <name type="scientific">Brachybacterium huguangmaarense</name>
    <dbReference type="NCBI Taxonomy" id="1652028"/>
    <lineage>
        <taxon>Bacteria</taxon>
        <taxon>Bacillati</taxon>
        <taxon>Actinomycetota</taxon>
        <taxon>Actinomycetes</taxon>
        <taxon>Micrococcales</taxon>
        <taxon>Dermabacteraceae</taxon>
        <taxon>Brachybacterium</taxon>
    </lineage>
</organism>
<evidence type="ECO:0000313" key="5">
    <source>
        <dbReference type="Proteomes" id="UP001164305"/>
    </source>
</evidence>
<feature type="compositionally biased region" description="Low complexity" evidence="1">
    <location>
        <begin position="251"/>
        <end position="266"/>
    </location>
</feature>
<feature type="compositionally biased region" description="Pro residues" evidence="1">
    <location>
        <begin position="324"/>
        <end position="340"/>
    </location>
</feature>
<dbReference type="RefSeq" id="WP_263595101.1">
    <property type="nucleotide sequence ID" value="NZ_CP107020.1"/>
</dbReference>